<sequence>MAGYDIEGARKAGYSDEDIAKDISDFNQIDYSAAIKGGHTNESIIKGLTVNRNKEAGANAPGAARGLISVMQGPTLGFSDELLGGIGGAYDTLLKGGNLRANYESNRDYLRGAAEAEQQRNPLFTGITQTAASMPLSFLKLGSAVLPVANAMTKAPAVNMLGQGLTAAGTGALYGTVGGAGTSTADTLGGVGLDALKGGALSAVLGGGSVPVTRAIGATASNIGQRFNPARATTAAQLQIAEALARDAEARGIAGNPVIAARTTLPTLGEPAVIADVGGASTRSLLDTMATLPGRTKEAASQFIRQRENVGAAPRMIAAAEESMGVQGQRLAPTLEALTIKQAADAAPIYRQLENVSFRADDELVKLLARAPGAHKAAEESARLRGEPHIDLSLIKAGDDVPLAALDKIKQTLWDMADNAKEAVTKASTPRSRDIDTARVALINKLDRLSPKDSAGNSIYKMARDAFAQPAELKDAANIGAKALSQTETRISDQIKNFSQAELQAFKVGAFESLRQKLGTSLGGRSEIINAYKNPVMAEKLQTIFGSESAYKRFATSMANEERFRLLNATDKGSQTASRLLAADDLGMGALQDAAGVAAGVAGGSPVGVGQGLINLFNRTKMPETTRNELGRILLTGGQEGQNNLRAMMQAGQRVAAQRQEAARRAGVFAVTPGGAAIGSSAYQMVPGID</sequence>
<dbReference type="EMBL" id="LR796702">
    <property type="protein sequence ID" value="CAB4161240.1"/>
    <property type="molecule type" value="Genomic_DNA"/>
</dbReference>
<protein>
    <submittedName>
        <fullName evidence="1">Uncharacterized protein</fullName>
    </submittedName>
</protein>
<organism evidence="1">
    <name type="scientific">uncultured Caudovirales phage</name>
    <dbReference type="NCBI Taxonomy" id="2100421"/>
    <lineage>
        <taxon>Viruses</taxon>
        <taxon>Duplodnaviria</taxon>
        <taxon>Heunggongvirae</taxon>
        <taxon>Uroviricota</taxon>
        <taxon>Caudoviricetes</taxon>
        <taxon>Peduoviridae</taxon>
        <taxon>Maltschvirus</taxon>
        <taxon>Maltschvirus maltsch</taxon>
    </lineage>
</organism>
<proteinExistence type="predicted"/>
<reference evidence="1" key="1">
    <citation type="submission" date="2020-04" db="EMBL/GenBank/DDBJ databases">
        <authorList>
            <person name="Chiriac C."/>
            <person name="Salcher M."/>
            <person name="Ghai R."/>
            <person name="Kavagutti S V."/>
        </authorList>
    </citation>
    <scope>NUCLEOTIDE SEQUENCE</scope>
</reference>
<evidence type="ECO:0000313" key="1">
    <source>
        <dbReference type="EMBL" id="CAB4161240.1"/>
    </source>
</evidence>
<gene>
    <name evidence="1" type="ORF">UFOVP773_39</name>
</gene>
<accession>A0A6J5NN42</accession>
<name>A0A6J5NN42_9CAUD</name>